<accession>A0A3B1D593</accession>
<sequence>GNDESILSERKKVLEAAKQKNPKRWSGSVRDCKPAGVVMLNPDKLENLVLDRTG</sequence>
<reference evidence="1" key="1">
    <citation type="submission" date="2018-06" db="EMBL/GenBank/DDBJ databases">
        <authorList>
            <person name="Zhirakovskaya E."/>
        </authorList>
    </citation>
    <scope>NUCLEOTIDE SEQUENCE</scope>
</reference>
<organism evidence="1">
    <name type="scientific">hydrothermal vent metagenome</name>
    <dbReference type="NCBI Taxonomy" id="652676"/>
    <lineage>
        <taxon>unclassified sequences</taxon>
        <taxon>metagenomes</taxon>
        <taxon>ecological metagenomes</taxon>
    </lineage>
</organism>
<dbReference type="AlphaFoldDB" id="A0A3B1D593"/>
<protein>
    <recommendedName>
        <fullName evidence="2">Mobile element protein</fullName>
    </recommendedName>
</protein>
<dbReference type="EMBL" id="UOGJ01000149">
    <property type="protein sequence ID" value="VAX38056.1"/>
    <property type="molecule type" value="Genomic_DNA"/>
</dbReference>
<gene>
    <name evidence="1" type="ORF">MNBD_UNCLBAC01-1991</name>
</gene>
<evidence type="ECO:0008006" key="2">
    <source>
        <dbReference type="Google" id="ProtNLM"/>
    </source>
</evidence>
<name>A0A3B1D593_9ZZZZ</name>
<evidence type="ECO:0000313" key="1">
    <source>
        <dbReference type="EMBL" id="VAX38056.1"/>
    </source>
</evidence>
<feature type="non-terminal residue" evidence="1">
    <location>
        <position position="1"/>
    </location>
</feature>
<proteinExistence type="predicted"/>